<evidence type="ECO:0000259" key="5">
    <source>
        <dbReference type="SMART" id="SM00906"/>
    </source>
</evidence>
<evidence type="ECO:0000256" key="4">
    <source>
        <dbReference type="SAM" id="MobiDB-lite"/>
    </source>
</evidence>
<feature type="compositionally biased region" description="Low complexity" evidence="4">
    <location>
        <begin position="697"/>
        <end position="714"/>
    </location>
</feature>
<keyword evidence="7" id="KW-1185">Reference proteome</keyword>
<feature type="region of interest" description="Disordered" evidence="4">
    <location>
        <begin position="167"/>
        <end position="192"/>
    </location>
</feature>
<reference evidence="6 7" key="1">
    <citation type="submission" date="2014-04" db="EMBL/GenBank/DDBJ databases">
        <authorList>
            <consortium name="DOE Joint Genome Institute"/>
            <person name="Kuo A."/>
            <person name="Kohler A."/>
            <person name="Nagy L.G."/>
            <person name="Floudas D."/>
            <person name="Copeland A."/>
            <person name="Barry K.W."/>
            <person name="Cichocki N."/>
            <person name="Veneault-Fourrey C."/>
            <person name="LaButti K."/>
            <person name="Lindquist E.A."/>
            <person name="Lipzen A."/>
            <person name="Lundell T."/>
            <person name="Morin E."/>
            <person name="Murat C."/>
            <person name="Sun H."/>
            <person name="Tunlid A."/>
            <person name="Henrissat B."/>
            <person name="Grigoriev I.V."/>
            <person name="Hibbett D.S."/>
            <person name="Martin F."/>
            <person name="Nordberg H.P."/>
            <person name="Cantor M.N."/>
            <person name="Hua S.X."/>
        </authorList>
    </citation>
    <scope>NUCLEOTIDE SEQUENCE [LARGE SCALE GENOMIC DNA]</scope>
    <source>
        <strain evidence="6 7">Foug A</strain>
    </source>
</reference>
<gene>
    <name evidence="6" type="ORF">SCLCIDRAFT_1217180</name>
</gene>
<dbReference type="PANTHER" id="PTHR31001">
    <property type="entry name" value="UNCHARACTERIZED TRANSCRIPTIONAL REGULATORY PROTEIN"/>
    <property type="match status" value="1"/>
</dbReference>
<dbReference type="HOGENOM" id="CLU_007340_1_0_1"/>
<evidence type="ECO:0000313" key="6">
    <source>
        <dbReference type="EMBL" id="KIM60142.1"/>
    </source>
</evidence>
<protein>
    <recommendedName>
        <fullName evidence="5">Xylanolytic transcriptional activator regulatory domain-containing protein</fullName>
    </recommendedName>
</protein>
<reference evidence="7" key="2">
    <citation type="submission" date="2015-01" db="EMBL/GenBank/DDBJ databases">
        <title>Evolutionary Origins and Diversification of the Mycorrhizal Mutualists.</title>
        <authorList>
            <consortium name="DOE Joint Genome Institute"/>
            <consortium name="Mycorrhizal Genomics Consortium"/>
            <person name="Kohler A."/>
            <person name="Kuo A."/>
            <person name="Nagy L.G."/>
            <person name="Floudas D."/>
            <person name="Copeland A."/>
            <person name="Barry K.W."/>
            <person name="Cichocki N."/>
            <person name="Veneault-Fourrey C."/>
            <person name="LaButti K."/>
            <person name="Lindquist E.A."/>
            <person name="Lipzen A."/>
            <person name="Lundell T."/>
            <person name="Morin E."/>
            <person name="Murat C."/>
            <person name="Riley R."/>
            <person name="Ohm R."/>
            <person name="Sun H."/>
            <person name="Tunlid A."/>
            <person name="Henrissat B."/>
            <person name="Grigoriev I.V."/>
            <person name="Hibbett D.S."/>
            <person name="Martin F."/>
        </authorList>
    </citation>
    <scope>NUCLEOTIDE SEQUENCE [LARGE SCALE GENOMIC DNA]</scope>
    <source>
        <strain evidence="7">Foug A</strain>
    </source>
</reference>
<dbReference type="GO" id="GO:0005634">
    <property type="term" value="C:nucleus"/>
    <property type="evidence" value="ECO:0007669"/>
    <property type="project" value="UniProtKB-SubCell"/>
</dbReference>
<evidence type="ECO:0000256" key="1">
    <source>
        <dbReference type="ARBA" id="ARBA00004123"/>
    </source>
</evidence>
<keyword evidence="2" id="KW-0539">Nucleus</keyword>
<evidence type="ECO:0000256" key="2">
    <source>
        <dbReference type="ARBA" id="ARBA00023242"/>
    </source>
</evidence>
<feature type="coiled-coil region" evidence="3">
    <location>
        <begin position="88"/>
        <end position="115"/>
    </location>
</feature>
<dbReference type="Proteomes" id="UP000053989">
    <property type="component" value="Unassembled WGS sequence"/>
</dbReference>
<feature type="compositionally biased region" description="Basic and acidic residues" evidence="4">
    <location>
        <begin position="27"/>
        <end position="36"/>
    </location>
</feature>
<feature type="region of interest" description="Disordered" evidence="4">
    <location>
        <begin position="1"/>
        <end position="39"/>
    </location>
</feature>
<dbReference type="InterPro" id="IPR050613">
    <property type="entry name" value="Sec_Metabolite_Reg"/>
</dbReference>
<dbReference type="Pfam" id="PF04082">
    <property type="entry name" value="Fungal_trans"/>
    <property type="match status" value="1"/>
</dbReference>
<organism evidence="6 7">
    <name type="scientific">Scleroderma citrinum Foug A</name>
    <dbReference type="NCBI Taxonomy" id="1036808"/>
    <lineage>
        <taxon>Eukaryota</taxon>
        <taxon>Fungi</taxon>
        <taxon>Dikarya</taxon>
        <taxon>Basidiomycota</taxon>
        <taxon>Agaricomycotina</taxon>
        <taxon>Agaricomycetes</taxon>
        <taxon>Agaricomycetidae</taxon>
        <taxon>Boletales</taxon>
        <taxon>Sclerodermatineae</taxon>
        <taxon>Sclerodermataceae</taxon>
        <taxon>Scleroderma</taxon>
    </lineage>
</organism>
<proteinExistence type="predicted"/>
<feature type="domain" description="Xylanolytic transcriptional activator regulatory" evidence="5">
    <location>
        <begin position="350"/>
        <end position="423"/>
    </location>
</feature>
<dbReference type="SMART" id="SM00906">
    <property type="entry name" value="Fungal_trans"/>
    <property type="match status" value="1"/>
</dbReference>
<feature type="compositionally biased region" description="Polar residues" evidence="4">
    <location>
        <begin position="715"/>
        <end position="734"/>
    </location>
</feature>
<dbReference type="CDD" id="cd12148">
    <property type="entry name" value="fungal_TF_MHR"/>
    <property type="match status" value="1"/>
</dbReference>
<dbReference type="GO" id="GO:0003677">
    <property type="term" value="F:DNA binding"/>
    <property type="evidence" value="ECO:0007669"/>
    <property type="project" value="InterPro"/>
</dbReference>
<dbReference type="AlphaFoldDB" id="A0A0C3A605"/>
<keyword evidence="3" id="KW-0175">Coiled coil</keyword>
<accession>A0A0C3A605</accession>
<evidence type="ECO:0000313" key="7">
    <source>
        <dbReference type="Proteomes" id="UP000053989"/>
    </source>
</evidence>
<dbReference type="PANTHER" id="PTHR31001:SF56">
    <property type="entry name" value="ZN(2)-C6 FUNGAL-TYPE DOMAIN-CONTAINING PROTEIN"/>
    <property type="match status" value="1"/>
</dbReference>
<feature type="compositionally biased region" description="Basic and acidic residues" evidence="4">
    <location>
        <begin position="175"/>
        <end position="192"/>
    </location>
</feature>
<dbReference type="OrthoDB" id="424974at2759"/>
<comment type="subcellular location">
    <subcellularLocation>
        <location evidence="1">Nucleus</location>
    </subcellularLocation>
</comment>
<dbReference type="GO" id="GO:0006351">
    <property type="term" value="P:DNA-templated transcription"/>
    <property type="evidence" value="ECO:0007669"/>
    <property type="project" value="InterPro"/>
</dbReference>
<dbReference type="InParanoid" id="A0A0C3A605"/>
<dbReference type="InterPro" id="IPR007219">
    <property type="entry name" value="XnlR_reg_dom"/>
</dbReference>
<feature type="region of interest" description="Disordered" evidence="4">
    <location>
        <begin position="682"/>
        <end position="734"/>
    </location>
</feature>
<sequence>MPPVPTKSKSKQKAGRSNLEEFGFDGGHAREVEQKKNSGQTCAERRRLNFKCDKQIPCQSCQRRGCAALRQNGSLATGQGTRFVLEATEHLHRRIAEMRKRIRQLEDALGELHGRYSTEQHPLLCPDLVGANCRDEEGANDSVLRGNPDLLEAFGTLSVAEEGETPRFFGPTAGLHDEGSATDSARDSKSPELPHDLEVFSQAFPFNPRTSGLTVRNIIQTYLPSRERGEYLVKTYLEQAGWLFRSVTPEQIMDEILPEYYHTPIPTDDKPHQLALLFLVFAIGALVDLNQAPGNTEAERFHHVARAAMCLRSVIERPSFETIQALHLLSIYNAMSGNELAGQETSMETTWSLASLAAHLSYTFLSDRDSARWDLPPKEVERRRVLFWDLFVLDSWNSLDSGRPPIFNQAYIDCKYPQNPTEHDRDVTGKQHLYKMWDLQFARECVAEVSARTLITDSPSYSTIMELDRKVREFSIPEPAADFVAAASGTSPSKPQDKGSSVAESLGRFVMSNAREAILLYIHRSYFSQAIIENPDSPSKSTYTDSFIAAYRASTTILHTFKAQFDAHGGLICRFWPIWSYLFSAAMVFGTIVVRGPRCPMVASAMKELHDACTLFSKGAKYSRRAQKALPIVTRMSEKAHNALILTQSEMPYKLGQQRAIKEKDKDTDELAIFEGQTKFVSMKRQTDSSPEGSTKQTSPVPQPQLQQQSVDQTMSQSYSSDLSGTGWTRSEQTQAMTSWDPSYSYATSRSAPVVPPPLTQHPSVVQIQAQGRQWPVDTSDLYQSTNLPGLSTHPDSQVYHPHMQRHDQPLNIPPLASSTIPASYYGSIHAHHHQNLLPSQMQHCDQPPNVPLLASSTAPTSYYELDNVHVHHHQNSLPSLHQYHEPMQRLPPIALAPPELAQLGLVAQESRLDQQWTSFMRESGCFEYFGYTS</sequence>
<dbReference type="GO" id="GO:0008270">
    <property type="term" value="F:zinc ion binding"/>
    <property type="evidence" value="ECO:0007669"/>
    <property type="project" value="InterPro"/>
</dbReference>
<name>A0A0C3A605_9AGAM</name>
<dbReference type="EMBL" id="KN822066">
    <property type="protein sequence ID" value="KIM60142.1"/>
    <property type="molecule type" value="Genomic_DNA"/>
</dbReference>
<evidence type="ECO:0000256" key="3">
    <source>
        <dbReference type="SAM" id="Coils"/>
    </source>
</evidence>